<evidence type="ECO:0000256" key="5">
    <source>
        <dbReference type="ARBA" id="ARBA00022692"/>
    </source>
</evidence>
<evidence type="ECO:0000256" key="4">
    <source>
        <dbReference type="ARBA" id="ARBA00022452"/>
    </source>
</evidence>
<keyword evidence="9" id="KW-0472">Membrane</keyword>
<dbReference type="InterPro" id="IPR033900">
    <property type="entry name" value="Gram_neg_porin_domain"/>
</dbReference>
<dbReference type="PANTHER" id="PTHR34501:SF9">
    <property type="entry name" value="MAJOR OUTER MEMBRANE PROTEIN P.IA"/>
    <property type="match status" value="1"/>
</dbReference>
<evidence type="ECO:0000256" key="8">
    <source>
        <dbReference type="ARBA" id="ARBA00023114"/>
    </source>
</evidence>
<keyword evidence="13" id="KW-1185">Reference proteome</keyword>
<keyword evidence="8" id="KW-0626">Porin</keyword>
<keyword evidence="3" id="KW-0813">Transport</keyword>
<evidence type="ECO:0000256" key="10">
    <source>
        <dbReference type="ARBA" id="ARBA00023237"/>
    </source>
</evidence>
<dbReference type="AlphaFoldDB" id="A0A1M7UTW6"/>
<evidence type="ECO:0000256" key="7">
    <source>
        <dbReference type="ARBA" id="ARBA00023065"/>
    </source>
</evidence>
<keyword evidence="10" id="KW-0998">Cell outer membrane</keyword>
<evidence type="ECO:0000256" key="1">
    <source>
        <dbReference type="ARBA" id="ARBA00004571"/>
    </source>
</evidence>
<keyword evidence="7" id="KW-0406">Ion transport</keyword>
<evidence type="ECO:0000313" key="12">
    <source>
        <dbReference type="EMBL" id="SHN86336.1"/>
    </source>
</evidence>
<evidence type="ECO:0000256" key="3">
    <source>
        <dbReference type="ARBA" id="ARBA00022448"/>
    </source>
</evidence>
<dbReference type="Proteomes" id="UP000184096">
    <property type="component" value="Chromosome I"/>
</dbReference>
<feature type="signal peptide" evidence="11">
    <location>
        <begin position="1"/>
        <end position="20"/>
    </location>
</feature>
<evidence type="ECO:0000256" key="9">
    <source>
        <dbReference type="ARBA" id="ARBA00023136"/>
    </source>
</evidence>
<reference evidence="13" key="1">
    <citation type="submission" date="2016-11" db="EMBL/GenBank/DDBJ databases">
        <authorList>
            <person name="Varghese N."/>
            <person name="Submissions S."/>
        </authorList>
    </citation>
    <scope>NUCLEOTIDE SEQUENCE [LARGE SCALE GENOMIC DNA]</scope>
    <source>
        <strain evidence="13">GAS401</strain>
    </source>
</reference>
<evidence type="ECO:0000313" key="13">
    <source>
        <dbReference type="Proteomes" id="UP000184096"/>
    </source>
</evidence>
<dbReference type="InterPro" id="IPR023614">
    <property type="entry name" value="Porin_dom_sf"/>
</dbReference>
<dbReference type="GO" id="GO:0009279">
    <property type="term" value="C:cell outer membrane"/>
    <property type="evidence" value="ECO:0007669"/>
    <property type="project" value="UniProtKB-SubCell"/>
</dbReference>
<comment type="subunit">
    <text evidence="2">Homotrimer.</text>
</comment>
<dbReference type="OrthoDB" id="5932506at2"/>
<feature type="chain" id="PRO_5012862094" evidence="11">
    <location>
        <begin position="21"/>
        <end position="499"/>
    </location>
</feature>
<accession>A0A1M7UTW6</accession>
<keyword evidence="6 11" id="KW-0732">Signal</keyword>
<dbReference type="InterPro" id="IPR050298">
    <property type="entry name" value="Gram-neg_bact_OMP"/>
</dbReference>
<protein>
    <submittedName>
        <fullName evidence="12">Outer membrane protein (Porin)</fullName>
    </submittedName>
</protein>
<keyword evidence="5" id="KW-0812">Transmembrane</keyword>
<keyword evidence="4" id="KW-1134">Transmembrane beta strand</keyword>
<name>A0A1M7UTW6_9BRAD</name>
<dbReference type="GO" id="GO:0006811">
    <property type="term" value="P:monoatomic ion transport"/>
    <property type="evidence" value="ECO:0007669"/>
    <property type="project" value="UniProtKB-KW"/>
</dbReference>
<dbReference type="EMBL" id="LT670849">
    <property type="protein sequence ID" value="SHN86336.1"/>
    <property type="molecule type" value="Genomic_DNA"/>
</dbReference>
<sequence>MKKALAIALAVTGLAGTAYAADWVPPKVPDVIPDNLTFWGITPIGVLDLGGAYQTNGRPLGAVVSGLEYSPFTTTRNYTGQSIATVQHSALQQSFIGVKVEEPLGGDWKAIARLDTGVDPLRGTLSDGCSSFLQNAGIAYNQQTSNADSGRCGQAFNGQLWGGISNKQYGTLTIGRTNSFELDGIATYDPMALSYALSLLGYSGTNGGSGSTQAARWDNSVKYVYDNGPITAGAMYSNGGNATGFFGDAYSFVFGGHVGGFSAEATYTKEHGVVNLQSAANLPLNATSLFANMSDDQEISVMGKYTWEFGRPGGAAYSGYTKAVKAEPMPVDKFTIFAGYSNVRNSNPKTPITQGDAAGGYLLTTLDNNAFTTARVFDFYWAGVKYDFAWGLSLTGAYYHVNQNSYIADNTNICPAAGGASAITCAGGYDQVSFLADYALNKHLDVYAGATWAQVSGGLASAFPGNPGTKVLQGINFSGPAPGHDISTAAVVTGFRIKL</sequence>
<comment type="subcellular location">
    <subcellularLocation>
        <location evidence="1">Cell outer membrane</location>
        <topology evidence="1">Multi-pass membrane protein</topology>
    </subcellularLocation>
</comment>
<dbReference type="CDD" id="cd00342">
    <property type="entry name" value="gram_neg_porins"/>
    <property type="match status" value="1"/>
</dbReference>
<dbReference type="GO" id="GO:0015288">
    <property type="term" value="F:porin activity"/>
    <property type="evidence" value="ECO:0007669"/>
    <property type="project" value="UniProtKB-KW"/>
</dbReference>
<proteinExistence type="predicted"/>
<organism evidence="12 13">
    <name type="scientific">Bradyrhizobium erythrophlei</name>
    <dbReference type="NCBI Taxonomy" id="1437360"/>
    <lineage>
        <taxon>Bacteria</taxon>
        <taxon>Pseudomonadati</taxon>
        <taxon>Pseudomonadota</taxon>
        <taxon>Alphaproteobacteria</taxon>
        <taxon>Hyphomicrobiales</taxon>
        <taxon>Nitrobacteraceae</taxon>
        <taxon>Bradyrhizobium</taxon>
    </lineage>
</organism>
<dbReference type="SUPFAM" id="SSF56935">
    <property type="entry name" value="Porins"/>
    <property type="match status" value="1"/>
</dbReference>
<evidence type="ECO:0000256" key="6">
    <source>
        <dbReference type="ARBA" id="ARBA00022729"/>
    </source>
</evidence>
<gene>
    <name evidence="12" type="ORF">SAMN05444170_6649</name>
</gene>
<dbReference type="Gene3D" id="2.40.160.10">
    <property type="entry name" value="Porin"/>
    <property type="match status" value="1"/>
</dbReference>
<dbReference type="PANTHER" id="PTHR34501">
    <property type="entry name" value="PROTEIN YDDL-RELATED"/>
    <property type="match status" value="1"/>
</dbReference>
<dbReference type="RefSeq" id="WP_072824498.1">
    <property type="nucleotide sequence ID" value="NZ_LT670849.1"/>
</dbReference>
<evidence type="ECO:0000256" key="11">
    <source>
        <dbReference type="SAM" id="SignalP"/>
    </source>
</evidence>
<dbReference type="GO" id="GO:0046930">
    <property type="term" value="C:pore complex"/>
    <property type="evidence" value="ECO:0007669"/>
    <property type="project" value="UniProtKB-KW"/>
</dbReference>
<evidence type="ECO:0000256" key="2">
    <source>
        <dbReference type="ARBA" id="ARBA00011233"/>
    </source>
</evidence>